<sequence length="137" mass="15541">LTDRMLFIEALAEHQRRTQRLRALQDSEERAALDGVPQLADSLVDLANVEVSRIYELQLEIESECRAVRSEVAAVEGRLGQVAEAVRQLGDSLKLLGDFENYVSVLSERVERVTSALLARQQEQVRQRPQQGQEEQQ</sequence>
<keyword evidence="4" id="KW-1185">Reference proteome</keyword>
<evidence type="ECO:0000313" key="3">
    <source>
        <dbReference type="EMBL" id="GFR50860.1"/>
    </source>
</evidence>
<evidence type="ECO:0000256" key="1">
    <source>
        <dbReference type="ARBA" id="ARBA00007133"/>
    </source>
</evidence>
<dbReference type="PANTHER" id="PTHR13073">
    <property type="entry name" value="BLOC-1 COMPLEX SUBUNIT 1"/>
    <property type="match status" value="1"/>
</dbReference>
<dbReference type="PANTHER" id="PTHR13073:SF0">
    <property type="entry name" value="BIOGENESIS OF LYSOSOME-RELATED ORGANELLES COMPLEX 1 SUBUNIT 1"/>
    <property type="match status" value="1"/>
</dbReference>
<dbReference type="Proteomes" id="UP001054857">
    <property type="component" value="Unassembled WGS sequence"/>
</dbReference>
<organism evidence="3 4">
    <name type="scientific">Astrephomene gubernaculifera</name>
    <dbReference type="NCBI Taxonomy" id="47775"/>
    <lineage>
        <taxon>Eukaryota</taxon>
        <taxon>Viridiplantae</taxon>
        <taxon>Chlorophyta</taxon>
        <taxon>core chlorophytes</taxon>
        <taxon>Chlorophyceae</taxon>
        <taxon>CS clade</taxon>
        <taxon>Chlamydomonadales</taxon>
        <taxon>Astrephomenaceae</taxon>
        <taxon>Astrephomene</taxon>
    </lineage>
</organism>
<proteinExistence type="inferred from homology"/>
<dbReference type="AlphaFoldDB" id="A0AAD3DZC4"/>
<evidence type="ECO:0000256" key="2">
    <source>
        <dbReference type="ARBA" id="ARBA00019577"/>
    </source>
</evidence>
<dbReference type="Pfam" id="PF06320">
    <property type="entry name" value="GCN5L1"/>
    <property type="match status" value="1"/>
</dbReference>
<dbReference type="GO" id="GO:0016197">
    <property type="term" value="P:endosomal transport"/>
    <property type="evidence" value="ECO:0007669"/>
    <property type="project" value="TreeGrafter"/>
</dbReference>
<dbReference type="GO" id="GO:0031083">
    <property type="term" value="C:BLOC-1 complex"/>
    <property type="evidence" value="ECO:0007669"/>
    <property type="project" value="InterPro"/>
</dbReference>
<name>A0AAD3DZC4_9CHLO</name>
<protein>
    <recommendedName>
        <fullName evidence="2">Biogenesis of lysosome-related organelles complex 1 subunit 1</fullName>
    </recommendedName>
</protein>
<comment type="caution">
    <text evidence="3">The sequence shown here is derived from an EMBL/GenBank/DDBJ whole genome shotgun (WGS) entry which is preliminary data.</text>
</comment>
<evidence type="ECO:0000313" key="4">
    <source>
        <dbReference type="Proteomes" id="UP001054857"/>
    </source>
</evidence>
<gene>
    <name evidence="3" type="ORF">Agub_g13145</name>
</gene>
<feature type="non-terminal residue" evidence="3">
    <location>
        <position position="1"/>
    </location>
</feature>
<dbReference type="InterPro" id="IPR009395">
    <property type="entry name" value="BLOC1S1"/>
</dbReference>
<comment type="similarity">
    <text evidence="1">Belongs to the BLOC1S1 family.</text>
</comment>
<dbReference type="EMBL" id="BMAR01000042">
    <property type="protein sequence ID" value="GFR50860.1"/>
    <property type="molecule type" value="Genomic_DNA"/>
</dbReference>
<reference evidence="3 4" key="1">
    <citation type="journal article" date="2021" name="Sci. Rep.">
        <title>Genome sequencing of the multicellular alga Astrephomene provides insights into convergent evolution of germ-soma differentiation.</title>
        <authorList>
            <person name="Yamashita S."/>
            <person name="Yamamoto K."/>
            <person name="Matsuzaki R."/>
            <person name="Suzuki S."/>
            <person name="Yamaguchi H."/>
            <person name="Hirooka S."/>
            <person name="Minakuchi Y."/>
            <person name="Miyagishima S."/>
            <person name="Kawachi M."/>
            <person name="Toyoda A."/>
            <person name="Nozaki H."/>
        </authorList>
    </citation>
    <scope>NUCLEOTIDE SEQUENCE [LARGE SCALE GENOMIC DNA]</scope>
    <source>
        <strain evidence="3 4">NIES-4017</strain>
    </source>
</reference>
<accession>A0AAD3DZC4</accession>